<keyword evidence="2 8" id="KW-0808">Transferase</keyword>
<name>Q240S9_TETTS</name>
<dbReference type="HOGENOM" id="CLU_1226952_0_0_1"/>
<feature type="transmembrane region" description="Helical" evidence="8">
    <location>
        <begin position="244"/>
        <end position="262"/>
    </location>
</feature>
<dbReference type="OrthoDB" id="406084at2759"/>
<proteinExistence type="inferred from homology"/>
<evidence type="ECO:0000256" key="2">
    <source>
        <dbReference type="ARBA" id="ARBA00022679"/>
    </source>
</evidence>
<comment type="catalytic activity">
    <reaction evidence="8">
        <text>L-cysteinyl-[protein] + hexadecanoyl-CoA = S-hexadecanoyl-L-cysteinyl-[protein] + CoA</text>
        <dbReference type="Rhea" id="RHEA:36683"/>
        <dbReference type="Rhea" id="RHEA-COMP:10131"/>
        <dbReference type="Rhea" id="RHEA-COMP:11032"/>
        <dbReference type="ChEBI" id="CHEBI:29950"/>
        <dbReference type="ChEBI" id="CHEBI:57287"/>
        <dbReference type="ChEBI" id="CHEBI:57379"/>
        <dbReference type="ChEBI" id="CHEBI:74151"/>
        <dbReference type="EC" id="2.3.1.225"/>
    </reaction>
</comment>
<dbReference type="Proteomes" id="UP000009168">
    <property type="component" value="Unassembled WGS sequence"/>
</dbReference>
<feature type="transmembrane region" description="Helical" evidence="8">
    <location>
        <begin position="540"/>
        <end position="558"/>
    </location>
</feature>
<keyword evidence="4 8" id="KW-1133">Transmembrane helix</keyword>
<evidence type="ECO:0000313" key="11">
    <source>
        <dbReference type="Proteomes" id="UP000009168"/>
    </source>
</evidence>
<feature type="transmembrane region" description="Helical" evidence="8">
    <location>
        <begin position="95"/>
        <end position="123"/>
    </location>
</feature>
<feature type="transmembrane region" description="Helical" evidence="8">
    <location>
        <begin position="655"/>
        <end position="678"/>
    </location>
</feature>
<evidence type="ECO:0000313" key="10">
    <source>
        <dbReference type="EMBL" id="EAS02335.2"/>
    </source>
</evidence>
<evidence type="ECO:0000256" key="5">
    <source>
        <dbReference type="ARBA" id="ARBA00023136"/>
    </source>
</evidence>
<comment type="domain">
    <text evidence="8">The DHHC domain is required for palmitoyltransferase activity.</text>
</comment>
<dbReference type="AlphaFoldDB" id="Q240S9"/>
<feature type="domain" description="Palmitoyltransferase DHHC" evidence="9">
    <location>
        <begin position="612"/>
        <end position="677"/>
    </location>
</feature>
<feature type="transmembrane region" description="Helical" evidence="8">
    <location>
        <begin position="570"/>
        <end position="592"/>
    </location>
</feature>
<dbReference type="InterPro" id="IPR001594">
    <property type="entry name" value="Palmitoyltrfase_DHHC"/>
</dbReference>
<dbReference type="KEGG" id="tet:TTHERM_00624540"/>
<comment type="subcellular location">
    <subcellularLocation>
        <location evidence="1">Membrane</location>
        <topology evidence="1">Multi-pass membrane protein</topology>
    </subcellularLocation>
</comment>
<dbReference type="GO" id="GO:0005783">
    <property type="term" value="C:endoplasmic reticulum"/>
    <property type="evidence" value="ECO:0007669"/>
    <property type="project" value="TreeGrafter"/>
</dbReference>
<evidence type="ECO:0000259" key="9">
    <source>
        <dbReference type="Pfam" id="PF01529"/>
    </source>
</evidence>
<accession>Q240S9</accession>
<evidence type="ECO:0000256" key="8">
    <source>
        <dbReference type="RuleBase" id="RU079119"/>
    </source>
</evidence>
<dbReference type="STRING" id="312017.Q240S9"/>
<dbReference type="GO" id="GO:0019706">
    <property type="term" value="F:protein-cysteine S-palmitoyltransferase activity"/>
    <property type="evidence" value="ECO:0007669"/>
    <property type="project" value="UniProtKB-EC"/>
</dbReference>
<evidence type="ECO:0000256" key="3">
    <source>
        <dbReference type="ARBA" id="ARBA00022692"/>
    </source>
</evidence>
<dbReference type="PANTHER" id="PTHR22883">
    <property type="entry name" value="ZINC FINGER DHHC DOMAIN CONTAINING PROTEIN"/>
    <property type="match status" value="1"/>
</dbReference>
<feature type="transmembrane region" description="Helical" evidence="8">
    <location>
        <begin position="339"/>
        <end position="360"/>
    </location>
</feature>
<reference evidence="11" key="1">
    <citation type="journal article" date="2006" name="PLoS Biol.">
        <title>Macronuclear genome sequence of the ciliate Tetrahymena thermophila, a model eukaryote.</title>
        <authorList>
            <person name="Eisen J.A."/>
            <person name="Coyne R.S."/>
            <person name="Wu M."/>
            <person name="Wu D."/>
            <person name="Thiagarajan M."/>
            <person name="Wortman J.R."/>
            <person name="Badger J.H."/>
            <person name="Ren Q."/>
            <person name="Amedeo P."/>
            <person name="Jones K.M."/>
            <person name="Tallon L.J."/>
            <person name="Delcher A.L."/>
            <person name="Salzberg S.L."/>
            <person name="Silva J.C."/>
            <person name="Haas B.J."/>
            <person name="Majoros W.H."/>
            <person name="Farzad M."/>
            <person name="Carlton J.M."/>
            <person name="Smith R.K. Jr."/>
            <person name="Garg J."/>
            <person name="Pearlman R.E."/>
            <person name="Karrer K.M."/>
            <person name="Sun L."/>
            <person name="Manning G."/>
            <person name="Elde N.C."/>
            <person name="Turkewitz A.P."/>
            <person name="Asai D.J."/>
            <person name="Wilkes D.E."/>
            <person name="Wang Y."/>
            <person name="Cai H."/>
            <person name="Collins K."/>
            <person name="Stewart B.A."/>
            <person name="Lee S.R."/>
            <person name="Wilamowska K."/>
            <person name="Weinberg Z."/>
            <person name="Ruzzo W.L."/>
            <person name="Wloga D."/>
            <person name="Gaertig J."/>
            <person name="Frankel J."/>
            <person name="Tsao C.-C."/>
            <person name="Gorovsky M.A."/>
            <person name="Keeling P.J."/>
            <person name="Waller R.F."/>
            <person name="Patron N.J."/>
            <person name="Cherry J.M."/>
            <person name="Stover N.A."/>
            <person name="Krieger C.J."/>
            <person name="del Toro C."/>
            <person name="Ryder H.F."/>
            <person name="Williamson S.C."/>
            <person name="Barbeau R.A."/>
            <person name="Hamilton E.P."/>
            <person name="Orias E."/>
        </authorList>
    </citation>
    <scope>NUCLEOTIDE SEQUENCE [LARGE SCALE GENOMIC DNA]</scope>
    <source>
        <strain evidence="11">SB210</strain>
    </source>
</reference>
<evidence type="ECO:0000256" key="7">
    <source>
        <dbReference type="ARBA" id="ARBA00038298"/>
    </source>
</evidence>
<comment type="similarity">
    <text evidence="7">Belongs to the DHHC palmitoyltransferase family. PFA5 subfamily.</text>
</comment>
<gene>
    <name evidence="10" type="ORF">TTHERM_00624540</name>
</gene>
<comment type="caution">
    <text evidence="8">Lacks conserved residue(s) required for the propagation of feature annotation.</text>
</comment>
<keyword evidence="11" id="KW-1185">Reference proteome</keyword>
<dbReference type="PROSITE" id="PS50216">
    <property type="entry name" value="DHHC"/>
    <property type="match status" value="1"/>
</dbReference>
<dbReference type="PANTHER" id="PTHR22883:SF23">
    <property type="entry name" value="PALMITOYLTRANSFERASE ZDHHC6"/>
    <property type="match status" value="1"/>
</dbReference>
<dbReference type="EC" id="2.3.1.225" evidence="8"/>
<feature type="transmembrane region" description="Helical" evidence="8">
    <location>
        <begin position="168"/>
        <end position="188"/>
    </location>
</feature>
<evidence type="ECO:0000256" key="6">
    <source>
        <dbReference type="ARBA" id="ARBA00023315"/>
    </source>
</evidence>
<dbReference type="InParanoid" id="Q240S9"/>
<sequence>MKYINFQIGVSQINKKQSNTHLVKQAIEYFSNQIFLGKKRTIIIQNFCIIFECFSQFEAQKQNKQNFKFQKSPFLQSLYQVQKKIEQNQQFQFKLFFYMLLINEISRIFLLLEFSQSFLWYFLIFKKYNLTHSYYIYYLCFDNTSEKVILLNIYICNPKLYVCKKRSYIQLIILFLHLNQVFIIRLIILQDRRKSLFKYDSSSLIQSIIFSDQIVFEIFCKYFDLKKKNIQILKQTQRYLIKFYFFYMIIQILNSRIINRVFRIFQQSKYNLFHKQMGPKIYKFSAKLLKKTKLISFLQIVNEKIFQVIERFFNFHNTKQQYIRIAQGIFDNIDEKNSFLFQFIIYQDIISIFIAFNLTLSLLKFRISLTAYTQYSIKIIFDTAPYINISRMEQELVDQVNINQDLSNHSNEKRSDFRDSNSQFDAQRYAKDDASKKNSLANRKLDLENNQCYEDDYSLDSTAAPNQDTQSHKKKHYEKLGSLKNKGSARSTSATLFALDSSRVDTQLLKYEQTKLPIYLGCHKPILWYKNKPILTIGPHWYLTLCLWISILITAYIIAENIASTFENKLWYYILYIIVGLLLFFFTITALLNPGIATEKESDSENGQVLGTCPLCEIVLDNTTFHCMDCRVCIRGFDHHCPWTSKCIGANNIHVFYVFIAFFLIFFVYSIFLCILYAF</sequence>
<organism evidence="10 11">
    <name type="scientific">Tetrahymena thermophila (strain SB210)</name>
    <dbReference type="NCBI Taxonomy" id="312017"/>
    <lineage>
        <taxon>Eukaryota</taxon>
        <taxon>Sar</taxon>
        <taxon>Alveolata</taxon>
        <taxon>Ciliophora</taxon>
        <taxon>Intramacronucleata</taxon>
        <taxon>Oligohymenophorea</taxon>
        <taxon>Hymenostomatida</taxon>
        <taxon>Tetrahymenina</taxon>
        <taxon>Tetrahymenidae</taxon>
        <taxon>Tetrahymena</taxon>
    </lineage>
</organism>
<dbReference type="EMBL" id="GG662540">
    <property type="protein sequence ID" value="EAS02335.2"/>
    <property type="molecule type" value="Genomic_DNA"/>
</dbReference>
<dbReference type="GO" id="GO:0016020">
    <property type="term" value="C:membrane"/>
    <property type="evidence" value="ECO:0007669"/>
    <property type="project" value="UniProtKB-SubCell"/>
</dbReference>
<keyword evidence="3 8" id="KW-0812">Transmembrane</keyword>
<protein>
    <recommendedName>
        <fullName evidence="8">Palmitoyltransferase</fullName>
        <ecNumber evidence="8">2.3.1.225</ecNumber>
    </recommendedName>
</protein>
<dbReference type="GO" id="GO:0006612">
    <property type="term" value="P:protein targeting to membrane"/>
    <property type="evidence" value="ECO:0007669"/>
    <property type="project" value="TreeGrafter"/>
</dbReference>
<dbReference type="RefSeq" id="XP_001022580.2">
    <property type="nucleotide sequence ID" value="XM_001022580.2"/>
</dbReference>
<evidence type="ECO:0000256" key="4">
    <source>
        <dbReference type="ARBA" id="ARBA00022989"/>
    </source>
</evidence>
<dbReference type="GeneID" id="7828556"/>
<dbReference type="InterPro" id="IPR039859">
    <property type="entry name" value="PFA4/ZDH16/20/ERF2-like"/>
</dbReference>
<dbReference type="Pfam" id="PF01529">
    <property type="entry name" value="DHHC"/>
    <property type="match status" value="1"/>
</dbReference>
<keyword evidence="5 8" id="KW-0472">Membrane</keyword>
<evidence type="ECO:0000256" key="1">
    <source>
        <dbReference type="ARBA" id="ARBA00004141"/>
    </source>
</evidence>
<keyword evidence="6 8" id="KW-0012">Acyltransferase</keyword>
<dbReference type="GO" id="GO:0005794">
    <property type="term" value="C:Golgi apparatus"/>
    <property type="evidence" value="ECO:0007669"/>
    <property type="project" value="TreeGrafter"/>
</dbReference>